<dbReference type="InterPro" id="IPR027417">
    <property type="entry name" value="P-loop_NTPase"/>
</dbReference>
<dbReference type="InterPro" id="IPR003439">
    <property type="entry name" value="ABC_transporter-like_ATP-bd"/>
</dbReference>
<comment type="caution">
    <text evidence="13">The sequence shown here is derived from an EMBL/GenBank/DDBJ whole genome shotgun (WGS) entry which is preliminary data.</text>
</comment>
<dbReference type="AlphaFoldDB" id="A0A5A9W0Z9"/>
<keyword evidence="7" id="KW-0864">Zinc transport</keyword>
<dbReference type="Pfam" id="PF00005">
    <property type="entry name" value="ABC_tran"/>
    <property type="match status" value="1"/>
</dbReference>
<evidence type="ECO:0000256" key="8">
    <source>
        <dbReference type="ARBA" id="ARBA00022967"/>
    </source>
</evidence>
<dbReference type="Gene3D" id="3.40.50.300">
    <property type="entry name" value="P-loop containing nucleotide triphosphate hydrolases"/>
    <property type="match status" value="1"/>
</dbReference>
<evidence type="ECO:0000256" key="10">
    <source>
        <dbReference type="ARBA" id="ARBA00023136"/>
    </source>
</evidence>
<feature type="region of interest" description="Disordered" evidence="11">
    <location>
        <begin position="249"/>
        <end position="269"/>
    </location>
</feature>
<evidence type="ECO:0000256" key="2">
    <source>
        <dbReference type="ARBA" id="ARBA00022475"/>
    </source>
</evidence>
<dbReference type="PANTHER" id="PTHR42734">
    <property type="entry name" value="METAL TRANSPORT SYSTEM ATP-BINDING PROTEIN TM_0124-RELATED"/>
    <property type="match status" value="1"/>
</dbReference>
<evidence type="ECO:0000256" key="4">
    <source>
        <dbReference type="ARBA" id="ARBA00022741"/>
    </source>
</evidence>
<keyword evidence="6 13" id="KW-0067">ATP-binding</keyword>
<dbReference type="InterPro" id="IPR003593">
    <property type="entry name" value="AAA+_ATPase"/>
</dbReference>
<keyword evidence="2" id="KW-1003">Cell membrane</keyword>
<name>A0A5A9W0Z9_9GAMM</name>
<dbReference type="RefSeq" id="WP_149391752.1">
    <property type="nucleotide sequence ID" value="NZ_SMRS01000009.1"/>
</dbReference>
<evidence type="ECO:0000256" key="9">
    <source>
        <dbReference type="ARBA" id="ARBA00023065"/>
    </source>
</evidence>
<dbReference type="PANTHER" id="PTHR42734:SF9">
    <property type="entry name" value="ZINC IMPORT ATP-BINDING PROTEIN ZNUC"/>
    <property type="match status" value="1"/>
</dbReference>
<dbReference type="EMBL" id="SMRS01000009">
    <property type="protein sequence ID" value="KAA0873795.1"/>
    <property type="molecule type" value="Genomic_DNA"/>
</dbReference>
<evidence type="ECO:0000256" key="11">
    <source>
        <dbReference type="SAM" id="MobiDB-lite"/>
    </source>
</evidence>
<keyword evidence="9" id="KW-0406">Ion transport</keyword>
<protein>
    <submittedName>
        <fullName evidence="13">Zinc ABC transporter ATP-binding protein ZnuC</fullName>
    </submittedName>
</protein>
<keyword evidence="10" id="KW-0472">Membrane</keyword>
<dbReference type="SMART" id="SM00382">
    <property type="entry name" value="AAA"/>
    <property type="match status" value="1"/>
</dbReference>
<feature type="compositionally biased region" description="Polar residues" evidence="11">
    <location>
        <begin position="259"/>
        <end position="269"/>
    </location>
</feature>
<feature type="domain" description="ABC transporter" evidence="12">
    <location>
        <begin position="9"/>
        <end position="224"/>
    </location>
</feature>
<dbReference type="InterPro" id="IPR050153">
    <property type="entry name" value="Metal_Ion_Import_ABC"/>
</dbReference>
<gene>
    <name evidence="13" type="primary">znuC</name>
    <name evidence="13" type="ORF">E1H14_12150</name>
</gene>
<evidence type="ECO:0000256" key="3">
    <source>
        <dbReference type="ARBA" id="ARBA00022519"/>
    </source>
</evidence>
<keyword evidence="1" id="KW-0813">Transport</keyword>
<evidence type="ECO:0000313" key="14">
    <source>
        <dbReference type="Proteomes" id="UP000325302"/>
    </source>
</evidence>
<evidence type="ECO:0000256" key="6">
    <source>
        <dbReference type="ARBA" id="ARBA00022840"/>
    </source>
</evidence>
<keyword evidence="4" id="KW-0547">Nucleotide-binding</keyword>
<keyword evidence="14" id="KW-1185">Reference proteome</keyword>
<reference evidence="13 14" key="1">
    <citation type="submission" date="2019-03" db="EMBL/GenBank/DDBJ databases">
        <title>Nitrincola sp. nov. isolated from an Indian soda lake.</title>
        <authorList>
            <person name="Joshi A."/>
            <person name="Thite S.V."/>
            <person name="Joseph N."/>
            <person name="Dhotre D."/>
            <person name="Moorthy M."/>
            <person name="Shouche Y.S."/>
        </authorList>
    </citation>
    <scope>NUCLEOTIDE SEQUENCE [LARGE SCALE GENOMIC DNA]</scope>
    <source>
        <strain evidence="13 14">MEB193</strain>
    </source>
</reference>
<dbReference type="OrthoDB" id="9780942at2"/>
<dbReference type="GO" id="GO:0016887">
    <property type="term" value="F:ATP hydrolysis activity"/>
    <property type="evidence" value="ECO:0007669"/>
    <property type="project" value="InterPro"/>
</dbReference>
<evidence type="ECO:0000256" key="7">
    <source>
        <dbReference type="ARBA" id="ARBA00022906"/>
    </source>
</evidence>
<evidence type="ECO:0000256" key="5">
    <source>
        <dbReference type="ARBA" id="ARBA00022833"/>
    </source>
</evidence>
<organism evidence="13 14">
    <name type="scientific">Nitrincola tapanii</name>
    <dbReference type="NCBI Taxonomy" id="1708751"/>
    <lineage>
        <taxon>Bacteria</taxon>
        <taxon>Pseudomonadati</taxon>
        <taxon>Pseudomonadota</taxon>
        <taxon>Gammaproteobacteria</taxon>
        <taxon>Oceanospirillales</taxon>
        <taxon>Oceanospirillaceae</taxon>
        <taxon>Nitrincola</taxon>
    </lineage>
</organism>
<evidence type="ECO:0000259" key="12">
    <source>
        <dbReference type="PROSITE" id="PS50893"/>
    </source>
</evidence>
<dbReference type="GO" id="GO:0006829">
    <property type="term" value="P:zinc ion transport"/>
    <property type="evidence" value="ECO:0007669"/>
    <property type="project" value="UniProtKB-KW"/>
</dbReference>
<evidence type="ECO:0000313" key="13">
    <source>
        <dbReference type="EMBL" id="KAA0873795.1"/>
    </source>
</evidence>
<dbReference type="SUPFAM" id="SSF52540">
    <property type="entry name" value="P-loop containing nucleoside triphosphate hydrolases"/>
    <property type="match status" value="1"/>
</dbReference>
<evidence type="ECO:0000256" key="1">
    <source>
        <dbReference type="ARBA" id="ARBA00022448"/>
    </source>
</evidence>
<dbReference type="NCBIfam" id="NF007090">
    <property type="entry name" value="PRK09544.1"/>
    <property type="match status" value="1"/>
</dbReference>
<keyword evidence="3" id="KW-0997">Cell inner membrane</keyword>
<dbReference type="PROSITE" id="PS50893">
    <property type="entry name" value="ABC_TRANSPORTER_2"/>
    <property type="match status" value="1"/>
</dbReference>
<accession>A0A5A9W0Z9</accession>
<proteinExistence type="predicted"/>
<sequence length="269" mass="29925">MPNTHRDLIRLEQVSVEFNRHSALKQVSLGLHDDCITTLIGPNGAGKTTLVRVVLGLIQPSSGKIWRQPNLRIGYMPQKLQIDRTMPLTVKRFLHIGLKPNPEQLEETLGQVGAEHLLEHSFHDLSGGETQRVMLARALLRDPQLLVLDEPVQGVDLNGQAELYQLIASIRDQRQCGILMISHDLHLVMSSTDHVICLNQHICCSGHPANVSRDPSFVALFGERHAQAFALYNHHHDHEHDIHGDIILDHPSPEEGCSHTGSSGETPHA</sequence>
<dbReference type="FunFam" id="3.40.50.300:FF:000392">
    <property type="entry name" value="Zinc import ATP-binding protein ZnuC"/>
    <property type="match status" value="1"/>
</dbReference>
<dbReference type="Proteomes" id="UP000325302">
    <property type="component" value="Unassembled WGS sequence"/>
</dbReference>
<keyword evidence="8" id="KW-1278">Translocase</keyword>
<keyword evidence="5" id="KW-0862">Zinc</keyword>
<dbReference type="GO" id="GO:0005524">
    <property type="term" value="F:ATP binding"/>
    <property type="evidence" value="ECO:0007669"/>
    <property type="project" value="UniProtKB-KW"/>
</dbReference>
<dbReference type="GO" id="GO:0010043">
    <property type="term" value="P:response to zinc ion"/>
    <property type="evidence" value="ECO:0007669"/>
    <property type="project" value="TreeGrafter"/>
</dbReference>